<dbReference type="EMBL" id="GG749456">
    <property type="protein sequence ID" value="EGE83777.2"/>
    <property type="molecule type" value="Genomic_DNA"/>
</dbReference>
<feature type="coiled-coil region" evidence="1">
    <location>
        <begin position="18"/>
        <end position="45"/>
    </location>
</feature>
<organism evidence="2">
    <name type="scientific">Ajellomyces dermatitidis (strain ATCC 18188 / CBS 674.68)</name>
    <name type="common">Blastomyces dermatitidis</name>
    <dbReference type="NCBI Taxonomy" id="653446"/>
    <lineage>
        <taxon>Eukaryota</taxon>
        <taxon>Fungi</taxon>
        <taxon>Dikarya</taxon>
        <taxon>Ascomycota</taxon>
        <taxon>Pezizomycotina</taxon>
        <taxon>Eurotiomycetes</taxon>
        <taxon>Eurotiomycetidae</taxon>
        <taxon>Onygenales</taxon>
        <taxon>Ajellomycetaceae</taxon>
        <taxon>Blastomyces</taxon>
    </lineage>
</organism>
<evidence type="ECO:0000256" key="1">
    <source>
        <dbReference type="SAM" id="Coils"/>
    </source>
</evidence>
<reference evidence="2" key="1">
    <citation type="submission" date="2010-03" db="EMBL/GenBank/DDBJ databases">
        <title>Annotation of Blastomyces dermatitidis strain ATCC 18188.</title>
        <authorList>
            <consortium name="The Broad Institute Genome Sequencing Platform"/>
            <consortium name="Broad Institute Genome Sequencing Center for Infectious Disease."/>
            <person name="Cuomo C."/>
            <person name="Klein B."/>
            <person name="Sullivan T."/>
            <person name="Heitman J."/>
            <person name="Young S."/>
            <person name="Zeng Q."/>
            <person name="Gargeya S."/>
            <person name="Alvarado L."/>
            <person name="Berlin A.M."/>
            <person name="Chapman S.B."/>
            <person name="Chen Z."/>
            <person name="Freedman E."/>
            <person name="Gellesch M."/>
            <person name="Goldberg J."/>
            <person name="Griggs A."/>
            <person name="Gujja S."/>
            <person name="Heilman E."/>
            <person name="Heiman D."/>
            <person name="Howarth C."/>
            <person name="Mehta T."/>
            <person name="Neiman D."/>
            <person name="Pearson M."/>
            <person name="Roberts A."/>
            <person name="Saif S."/>
            <person name="Shea T."/>
            <person name="Shenoy N."/>
            <person name="Sisk P."/>
            <person name="Stolte C."/>
            <person name="Sykes S."/>
            <person name="White J."/>
            <person name="Yandava C."/>
            <person name="Haas B."/>
            <person name="Nusbaum C."/>
            <person name="Birren B."/>
        </authorList>
    </citation>
    <scope>NUCLEOTIDE SEQUENCE [LARGE SCALE GENOMIC DNA]</scope>
    <source>
        <strain evidence="2">ATCC 18188</strain>
    </source>
</reference>
<proteinExistence type="predicted"/>
<keyword evidence="1" id="KW-0175">Coiled coil</keyword>
<protein>
    <submittedName>
        <fullName evidence="2">Uncharacterized protein</fullName>
    </submittedName>
</protein>
<dbReference type="AlphaFoldDB" id="F2TKL4"/>
<sequence>MKSVAITLKALNTSISLTEKVKLEIEKAKLNIERVKLKIKKEKIAMKKKKIVIEKTKLNVENMKLAVQQEILRSVNNHYKNQKAVMKNLINLTNSVREEVQHIFIEIYEIIN</sequence>
<accession>F2TKL4</accession>
<gene>
    <name evidence="2" type="ORF">BDDG_06722</name>
</gene>
<dbReference type="HOGENOM" id="CLU_1421063_0_0_1"/>
<evidence type="ECO:0000313" key="2">
    <source>
        <dbReference type="EMBL" id="EGE83777.2"/>
    </source>
</evidence>
<name>F2TKL4_AJEDA</name>
<dbReference type="Proteomes" id="UP000007802">
    <property type="component" value="Unassembled WGS sequence"/>
</dbReference>